<keyword evidence="1" id="KW-0812">Transmembrane</keyword>
<keyword evidence="3" id="KW-1185">Reference proteome</keyword>
<dbReference type="EMBL" id="BAABGU010000018">
    <property type="protein sequence ID" value="GAA4572041.1"/>
    <property type="molecule type" value="Genomic_DNA"/>
</dbReference>
<evidence type="ECO:0008006" key="4">
    <source>
        <dbReference type="Google" id="ProtNLM"/>
    </source>
</evidence>
<sequence>MHTSSGLQDLVLLLVVVGSAAMTFVVPRPRLLWASLLAAVCGFCEGQLGTVWDATFGATAPAWPVLLPAVVLGAGFAWRVPGWGTMAGGWLGIPWGLAVTVGVYWVLPCWNCGESYYGYWALGFSMVGVVLTIVGAALTVALRILIRRLRS</sequence>
<organism evidence="2 3">
    <name type="scientific">Micromonospora coerulea</name>
    <dbReference type="NCBI Taxonomy" id="47856"/>
    <lineage>
        <taxon>Bacteria</taxon>
        <taxon>Bacillati</taxon>
        <taxon>Actinomycetota</taxon>
        <taxon>Actinomycetes</taxon>
        <taxon>Micromonosporales</taxon>
        <taxon>Micromonosporaceae</taxon>
        <taxon>Micromonospora</taxon>
    </lineage>
</organism>
<evidence type="ECO:0000313" key="3">
    <source>
        <dbReference type="Proteomes" id="UP001500307"/>
    </source>
</evidence>
<evidence type="ECO:0000256" key="1">
    <source>
        <dbReference type="SAM" id="Phobius"/>
    </source>
</evidence>
<evidence type="ECO:0000313" key="2">
    <source>
        <dbReference type="EMBL" id="GAA4572041.1"/>
    </source>
</evidence>
<gene>
    <name evidence="2" type="ORF">GCM10023176_34070</name>
</gene>
<protein>
    <recommendedName>
        <fullName evidence="4">DUF3054 domain-containing protein</fullName>
    </recommendedName>
</protein>
<dbReference type="Proteomes" id="UP001500307">
    <property type="component" value="Unassembled WGS sequence"/>
</dbReference>
<keyword evidence="1" id="KW-0472">Membrane</keyword>
<accession>A0ABP8SQ69</accession>
<feature type="transmembrane region" description="Helical" evidence="1">
    <location>
        <begin position="62"/>
        <end position="80"/>
    </location>
</feature>
<name>A0ABP8SQ69_9ACTN</name>
<reference evidence="3" key="1">
    <citation type="journal article" date="2019" name="Int. J. Syst. Evol. Microbiol.">
        <title>The Global Catalogue of Microorganisms (GCM) 10K type strain sequencing project: providing services to taxonomists for standard genome sequencing and annotation.</title>
        <authorList>
            <consortium name="The Broad Institute Genomics Platform"/>
            <consortium name="The Broad Institute Genome Sequencing Center for Infectious Disease"/>
            <person name="Wu L."/>
            <person name="Ma J."/>
        </authorList>
    </citation>
    <scope>NUCLEOTIDE SEQUENCE [LARGE SCALE GENOMIC DNA]</scope>
    <source>
        <strain evidence="3">JCM 3175</strain>
    </source>
</reference>
<feature type="transmembrane region" description="Helical" evidence="1">
    <location>
        <begin position="6"/>
        <end position="26"/>
    </location>
</feature>
<comment type="caution">
    <text evidence="2">The sequence shown here is derived from an EMBL/GenBank/DDBJ whole genome shotgun (WGS) entry which is preliminary data.</text>
</comment>
<proteinExistence type="predicted"/>
<keyword evidence="1" id="KW-1133">Transmembrane helix</keyword>
<feature type="transmembrane region" description="Helical" evidence="1">
    <location>
        <begin position="31"/>
        <end position="50"/>
    </location>
</feature>
<feature type="transmembrane region" description="Helical" evidence="1">
    <location>
        <begin position="87"/>
        <end position="107"/>
    </location>
</feature>
<feature type="transmembrane region" description="Helical" evidence="1">
    <location>
        <begin position="119"/>
        <end position="146"/>
    </location>
</feature>